<dbReference type="RefSeq" id="WP_095834936.1">
    <property type="nucleotide sequence ID" value="NZ_JAESVY010000008.1"/>
</dbReference>
<comment type="caution">
    <text evidence="3">The sequence shown here is derived from an EMBL/GenBank/DDBJ whole genome shotgun (WGS) entry which is preliminary data.</text>
</comment>
<protein>
    <recommendedName>
        <fullName evidence="2">Transferrin-binding protein B C-lobe/N-lobe beta-barrel domain-containing protein</fullName>
    </recommendedName>
</protein>
<evidence type="ECO:0000256" key="1">
    <source>
        <dbReference type="SAM" id="SignalP"/>
    </source>
</evidence>
<gene>
    <name evidence="3" type="ORF">BIY26_19730</name>
</gene>
<dbReference type="Gene3D" id="2.40.160.90">
    <property type="match status" value="2"/>
</dbReference>
<dbReference type="InterPro" id="IPR001677">
    <property type="entry name" value="TbpB_B_D"/>
</dbReference>
<feature type="signal peptide" evidence="1">
    <location>
        <begin position="1"/>
        <end position="24"/>
    </location>
</feature>
<dbReference type="SUPFAM" id="SSF56925">
    <property type="entry name" value="OMPA-like"/>
    <property type="match status" value="2"/>
</dbReference>
<dbReference type="PROSITE" id="PS51257">
    <property type="entry name" value="PROKAR_LIPOPROTEIN"/>
    <property type="match status" value="1"/>
</dbReference>
<dbReference type="KEGG" id="bgj:AWC36_15885"/>
<feature type="domain" description="Transferrin-binding protein B C-lobe/N-lobe beta-barrel" evidence="2">
    <location>
        <begin position="191"/>
        <end position="298"/>
    </location>
</feature>
<feature type="chain" id="PRO_5042018267" description="Transferrin-binding protein B C-lobe/N-lobe beta-barrel domain-containing protein" evidence="1">
    <location>
        <begin position="25"/>
        <end position="593"/>
    </location>
</feature>
<dbReference type="AlphaFoldDB" id="A0AAE8EL44"/>
<dbReference type="Proteomes" id="UP000285972">
    <property type="component" value="Unassembled WGS sequence"/>
</dbReference>
<dbReference type="InterPro" id="IPR011250">
    <property type="entry name" value="OMP/PagP_B-barrel"/>
</dbReference>
<evidence type="ECO:0000259" key="2">
    <source>
        <dbReference type="Pfam" id="PF01298"/>
    </source>
</evidence>
<sequence>MNKHLTVRKFFLTAIALAAHLALSACSTSDEVVFNTGSPTTGGGGDNNDDGLVYKKDSIPADALTVSGNYVERNGEGGDIGAITDTTHAIAGSRATLTDTYSIVQADGTTYNPIYSYQSKLLEEAVAAGDDFYVLDRLGYYGLIKYFGVNLGSALWGLSYATSSSVGGNGYLEMAFAQGFATDTDVMSALTGTATYAGRAIISGAGFDIANGTSVEADSAFSVDFGSKTLTGTLSPSSNSTTSFDDISLAAAITGNSFSGEKDGTTTAGQFYGANGNELAGTFSNSEKDFLGAYGAIKGVTGDGSGDDGSDESGSVYVSGGYRTVRTGLYPTGGAGIDEITQSEKSLNELTDPATVAYGKFTVTYADDNGWVSYYDNDTKDLVATIGQDDPIPEACQVNTCIVSIGRSSALLYDFYTLLRYTQNAYKLTLYDAGYLYFPGRNASGSTPIGSSVVGFNLKYAQWFAGSSDNRVFGDMTPENSMPISGSVTYSGLAGTSTTYSTLANKSSVVIPSTALFSVDFTNKSFAGTIAAMDKSIDDIELGGRVTGNSFVGTKDGFTTQGYFYGPNAAEMAGVYQNAETMVQGAFGAQATP</sequence>
<dbReference type="Pfam" id="PF01298">
    <property type="entry name" value="TbpB_B_D"/>
    <property type="match status" value="2"/>
</dbReference>
<keyword evidence="1" id="KW-0732">Signal</keyword>
<dbReference type="EMBL" id="MJLX01000074">
    <property type="protein sequence ID" value="RLM17876.1"/>
    <property type="molecule type" value="Genomic_DNA"/>
</dbReference>
<name>A0AAE8EL44_9GAMM</name>
<proteinExistence type="predicted"/>
<evidence type="ECO:0000313" key="4">
    <source>
        <dbReference type="Proteomes" id="UP000285972"/>
    </source>
</evidence>
<organism evidence="3 4">
    <name type="scientific">Brenneria goodwinii</name>
    <dbReference type="NCBI Taxonomy" id="1109412"/>
    <lineage>
        <taxon>Bacteria</taxon>
        <taxon>Pseudomonadati</taxon>
        <taxon>Pseudomonadota</taxon>
        <taxon>Gammaproteobacteria</taxon>
        <taxon>Enterobacterales</taxon>
        <taxon>Pectobacteriaceae</taxon>
        <taxon>Brenneria</taxon>
    </lineage>
</organism>
<evidence type="ECO:0000313" key="3">
    <source>
        <dbReference type="EMBL" id="RLM17876.1"/>
    </source>
</evidence>
<reference evidence="3 4" key="1">
    <citation type="submission" date="2016-09" db="EMBL/GenBank/DDBJ databases">
        <authorList>
            <person name="Doonan J."/>
            <person name="Pachebat J.A."/>
            <person name="Golyshin P.N."/>
            <person name="Denman S."/>
            <person name="Mcdonald J.E."/>
        </authorList>
    </citation>
    <scope>NUCLEOTIDE SEQUENCE [LARGE SCALE GENOMIC DNA]</scope>
    <source>
        <strain evidence="3 4">FRB141</strain>
    </source>
</reference>
<accession>A0AAE8EL44</accession>
<feature type="domain" description="Transferrin-binding protein B C-lobe/N-lobe beta-barrel" evidence="2">
    <location>
        <begin position="482"/>
        <end position="590"/>
    </location>
</feature>